<dbReference type="Pfam" id="PF13456">
    <property type="entry name" value="RVT_3"/>
    <property type="match status" value="1"/>
</dbReference>
<dbReference type="Gene3D" id="3.30.420.10">
    <property type="entry name" value="Ribonuclease H-like superfamily/Ribonuclease H"/>
    <property type="match status" value="1"/>
</dbReference>
<dbReference type="EMBL" id="LR031877">
    <property type="protein sequence ID" value="VDD44237.1"/>
    <property type="molecule type" value="Genomic_DNA"/>
</dbReference>
<accession>A0A3P6EIF7</accession>
<proteinExistence type="predicted"/>
<dbReference type="GO" id="GO:0004523">
    <property type="term" value="F:RNA-DNA hybrid ribonuclease activity"/>
    <property type="evidence" value="ECO:0007669"/>
    <property type="project" value="InterPro"/>
</dbReference>
<dbReference type="CDD" id="cd06222">
    <property type="entry name" value="RNase_H_like"/>
    <property type="match status" value="1"/>
</dbReference>
<dbReference type="InterPro" id="IPR002156">
    <property type="entry name" value="RNaseH_domain"/>
</dbReference>
<sequence length="109" mass="12952">MDCLFWEASCMRNTRITSIWFETDCSDLVDMTINPVDWPTFAAEIEVFQRLHEDFEDVNLSHIPRSRNDREDALAKEERNKEYIFSHIDQTRPDRGVLRRIGSSDHHLI</sequence>
<evidence type="ECO:0000259" key="1">
    <source>
        <dbReference type="Pfam" id="PF13456"/>
    </source>
</evidence>
<dbReference type="InterPro" id="IPR044730">
    <property type="entry name" value="RNase_H-like_dom_plant"/>
</dbReference>
<dbReference type="InterPro" id="IPR036397">
    <property type="entry name" value="RNaseH_sf"/>
</dbReference>
<gene>
    <name evidence="2" type="ORF">BOLC5T31784H</name>
</gene>
<organism evidence="2">
    <name type="scientific">Brassica oleracea</name>
    <name type="common">Wild cabbage</name>
    <dbReference type="NCBI Taxonomy" id="3712"/>
    <lineage>
        <taxon>Eukaryota</taxon>
        <taxon>Viridiplantae</taxon>
        <taxon>Streptophyta</taxon>
        <taxon>Embryophyta</taxon>
        <taxon>Tracheophyta</taxon>
        <taxon>Spermatophyta</taxon>
        <taxon>Magnoliopsida</taxon>
        <taxon>eudicotyledons</taxon>
        <taxon>Gunneridae</taxon>
        <taxon>Pentapetalae</taxon>
        <taxon>rosids</taxon>
        <taxon>malvids</taxon>
        <taxon>Brassicales</taxon>
        <taxon>Brassicaceae</taxon>
        <taxon>Brassiceae</taxon>
        <taxon>Brassica</taxon>
    </lineage>
</organism>
<protein>
    <recommendedName>
        <fullName evidence="1">RNase H type-1 domain-containing protein</fullName>
    </recommendedName>
</protein>
<dbReference type="AlphaFoldDB" id="A0A3P6EIF7"/>
<reference evidence="2" key="1">
    <citation type="submission" date="2018-11" db="EMBL/GenBank/DDBJ databases">
        <authorList>
            <consortium name="Genoscope - CEA"/>
            <person name="William W."/>
        </authorList>
    </citation>
    <scope>NUCLEOTIDE SEQUENCE</scope>
</reference>
<feature type="domain" description="RNase H type-1" evidence="1">
    <location>
        <begin position="11"/>
        <end position="77"/>
    </location>
</feature>
<evidence type="ECO:0000313" key="2">
    <source>
        <dbReference type="EMBL" id="VDD44237.1"/>
    </source>
</evidence>
<dbReference type="GO" id="GO:0003676">
    <property type="term" value="F:nucleic acid binding"/>
    <property type="evidence" value="ECO:0007669"/>
    <property type="project" value="InterPro"/>
</dbReference>
<name>A0A3P6EIF7_BRAOL</name>